<dbReference type="PROSITE" id="PS51659">
    <property type="entry name" value="GT23"/>
    <property type="match status" value="1"/>
</dbReference>
<evidence type="ECO:0000259" key="4">
    <source>
        <dbReference type="PROSITE" id="PS51659"/>
    </source>
</evidence>
<dbReference type="InterPro" id="IPR045573">
    <property type="entry name" value="Fut8_N_cat"/>
</dbReference>
<evidence type="ECO:0000256" key="2">
    <source>
        <dbReference type="ARBA" id="ARBA00022679"/>
    </source>
</evidence>
<dbReference type="InterPro" id="IPR027350">
    <property type="entry name" value="GT23_dom"/>
</dbReference>
<dbReference type="GeneID" id="6758878"/>
<evidence type="ECO:0000313" key="5">
    <source>
        <dbReference type="EMBL" id="EDV19795.1"/>
    </source>
</evidence>
<dbReference type="OrthoDB" id="2014825at2759"/>
<dbReference type="Proteomes" id="UP000009022">
    <property type="component" value="Unassembled WGS sequence"/>
</dbReference>
<dbReference type="GO" id="GO:0046921">
    <property type="term" value="F:alpha-(1-&gt;6)-fucosyltransferase activity"/>
    <property type="evidence" value="ECO:0000318"/>
    <property type="project" value="GO_Central"/>
</dbReference>
<dbReference type="CDD" id="cd11300">
    <property type="entry name" value="Fut8_like"/>
    <property type="match status" value="1"/>
</dbReference>
<dbReference type="PANTHER" id="PTHR13132">
    <property type="entry name" value="ALPHA- 1,6 -FUCOSYLTRANSFERASE"/>
    <property type="match status" value="1"/>
</dbReference>
<dbReference type="Pfam" id="PF19745">
    <property type="entry name" value="FUT8_N_cat"/>
    <property type="match status" value="1"/>
</dbReference>
<dbReference type="PhylomeDB" id="B3SBP6"/>
<feature type="non-terminal residue" evidence="5">
    <location>
        <position position="1"/>
    </location>
</feature>
<dbReference type="FunFam" id="3.40.50.11350:FF:000007">
    <property type="entry name" value="Alpha-(1,6)-fucosyltransferase"/>
    <property type="match status" value="1"/>
</dbReference>
<feature type="domain" description="GT23" evidence="4">
    <location>
        <begin position="27"/>
        <end position="331"/>
    </location>
</feature>
<feature type="region of interest" description="Important for donor substrate binding" evidence="3">
    <location>
        <begin position="202"/>
        <end position="203"/>
    </location>
</feature>
<dbReference type="CTD" id="6758878"/>
<dbReference type="STRING" id="10228.B3SBP6"/>
<dbReference type="HOGENOM" id="CLU_021940_0_0_1"/>
<dbReference type="RefSeq" id="XP_002117665.1">
    <property type="nucleotide sequence ID" value="XM_002117629.1"/>
</dbReference>
<comment type="similarity">
    <text evidence="3">Belongs to the glycosyltransferase 23 family.</text>
</comment>
<gene>
    <name evidence="5" type="ORF">TRIADDRAFT_32882</name>
</gene>
<dbReference type="AlphaFoldDB" id="B3SBP6"/>
<evidence type="ECO:0000313" key="6">
    <source>
        <dbReference type="Proteomes" id="UP000009022"/>
    </source>
</evidence>
<protein>
    <recommendedName>
        <fullName evidence="4">GT23 domain-containing protein</fullName>
    </recommendedName>
</protein>
<keyword evidence="1 3" id="KW-0328">Glycosyltransferase</keyword>
<proteinExistence type="inferred from homology"/>
<dbReference type="PANTHER" id="PTHR13132:SF29">
    <property type="entry name" value="ALPHA-(1,6)-FUCOSYLTRANSFERASE"/>
    <property type="match status" value="1"/>
</dbReference>
<dbReference type="GO" id="GO:0006487">
    <property type="term" value="P:protein N-linked glycosylation"/>
    <property type="evidence" value="ECO:0000318"/>
    <property type="project" value="GO_Central"/>
</dbReference>
<evidence type="ECO:0000256" key="1">
    <source>
        <dbReference type="ARBA" id="ARBA00022676"/>
    </source>
</evidence>
<accession>B3SBP6</accession>
<dbReference type="OMA" id="SEDNTCT"/>
<dbReference type="InParanoid" id="B3SBP6"/>
<dbReference type="Gene3D" id="3.40.50.11350">
    <property type="match status" value="1"/>
</dbReference>
<keyword evidence="6" id="KW-1185">Reference proteome</keyword>
<organism evidence="5 6">
    <name type="scientific">Trichoplax adhaerens</name>
    <name type="common">Trichoplax reptans</name>
    <dbReference type="NCBI Taxonomy" id="10228"/>
    <lineage>
        <taxon>Eukaryota</taxon>
        <taxon>Metazoa</taxon>
        <taxon>Placozoa</taxon>
        <taxon>Uniplacotomia</taxon>
        <taxon>Trichoplacea</taxon>
        <taxon>Trichoplacidae</taxon>
        <taxon>Trichoplax</taxon>
    </lineage>
</organism>
<dbReference type="eggNOG" id="KOG3705">
    <property type="taxonomic scope" value="Eukaryota"/>
</dbReference>
<dbReference type="KEGG" id="tad:TRIADDRAFT_32882"/>
<keyword evidence="2 3" id="KW-0808">Transferase</keyword>
<name>B3SBP6_TRIAD</name>
<evidence type="ECO:0000256" key="3">
    <source>
        <dbReference type="PROSITE-ProRule" id="PRU00992"/>
    </source>
</evidence>
<sequence length="449" mass="52770">QQRKCQDLTEIVLNRLDYLQNPANCSTAKKLICDVWGAGMGSVVHHWVCCLIYAYYTNRTMFIDLRQWPYLQGVTSKDGVKQFEDLFQSISKCKLTDYDNKTAVTWPKSKSQITYNHNISVIRILPIGIVLRDKLKLPKIFHFALPTKLFYRTIDFKYQPIAWWIGLLAKHIIRPNHNLQQFIDQSRKKFKFQSPIVGLHIRRTDKRTEAKLFNIDQYMVKVKAFFNRLAKQSIQIEKRVFVITDEPWLINQLIKKYPDYHYVHPPIKQLTAGTFTSRYSAIHLKYFIRDLFLLAECDYLVVTMSSNVGRLAYELHEVIYSQTKSKHYTSLDDDYFIQGLYRNLQAPQIMRANQDCRSNISNGISIVKGDLLDSCISSNHSKTMYYGYSKRLKKSGYFLRSCVTYLVDNEVYPDYSEVDKTLHRDETDRYQANSEDNTCTKSSIIDRIY</sequence>
<reference evidence="5 6" key="1">
    <citation type="journal article" date="2008" name="Nature">
        <title>The Trichoplax genome and the nature of placozoans.</title>
        <authorList>
            <person name="Srivastava M."/>
            <person name="Begovic E."/>
            <person name="Chapman J."/>
            <person name="Putnam N.H."/>
            <person name="Hellsten U."/>
            <person name="Kawashima T."/>
            <person name="Kuo A."/>
            <person name="Mitros T."/>
            <person name="Salamov A."/>
            <person name="Carpenter M.L."/>
            <person name="Signorovitch A.Y."/>
            <person name="Moreno M.A."/>
            <person name="Kamm K."/>
            <person name="Grimwood J."/>
            <person name="Schmutz J."/>
            <person name="Shapiro H."/>
            <person name="Grigoriev I.V."/>
            <person name="Buss L.W."/>
            <person name="Schierwater B."/>
            <person name="Dellaporta S.L."/>
            <person name="Rokhsar D.S."/>
        </authorList>
    </citation>
    <scope>NUCLEOTIDE SEQUENCE [LARGE SCALE GENOMIC DNA]</scope>
    <source>
        <strain evidence="5 6">Grell-BS-1999</strain>
    </source>
</reference>
<dbReference type="EMBL" id="DS985266">
    <property type="protein sequence ID" value="EDV19795.1"/>
    <property type="molecule type" value="Genomic_DNA"/>
</dbReference>